<name>A0A7W8ZKS8_9SPHI</name>
<evidence type="ECO:0000256" key="1">
    <source>
        <dbReference type="ARBA" id="ARBA00011046"/>
    </source>
</evidence>
<dbReference type="EMBL" id="JACHCE010000002">
    <property type="protein sequence ID" value="MBB5635717.1"/>
    <property type="molecule type" value="Genomic_DNA"/>
</dbReference>
<reference evidence="5 6" key="1">
    <citation type="submission" date="2020-08" db="EMBL/GenBank/DDBJ databases">
        <title>Genomic Encyclopedia of Type Strains, Phase IV (KMG-V): Genome sequencing to study the core and pangenomes of soil and plant-associated prokaryotes.</title>
        <authorList>
            <person name="Whitman W."/>
        </authorList>
    </citation>
    <scope>NUCLEOTIDE SEQUENCE [LARGE SCALE GENOMIC DNA]</scope>
    <source>
        <strain evidence="5 6">S3M1</strain>
    </source>
</reference>
<protein>
    <submittedName>
        <fullName evidence="5">Putative transcriptional regulator</fullName>
    </submittedName>
</protein>
<dbReference type="RefSeq" id="WP_183880696.1">
    <property type="nucleotide sequence ID" value="NZ_JACHCE010000002.1"/>
</dbReference>
<evidence type="ECO:0000313" key="5">
    <source>
        <dbReference type="EMBL" id="MBB5635717.1"/>
    </source>
</evidence>
<evidence type="ECO:0000313" key="6">
    <source>
        <dbReference type="Proteomes" id="UP000537204"/>
    </source>
</evidence>
<comment type="similarity">
    <text evidence="1">Belongs to the BlaI transcriptional regulatory family.</text>
</comment>
<dbReference type="InterPro" id="IPR036388">
    <property type="entry name" value="WH-like_DNA-bd_sf"/>
</dbReference>
<accession>A0A7W8ZKS8</accession>
<dbReference type="Pfam" id="PF03965">
    <property type="entry name" value="Penicillinase_R"/>
    <property type="match status" value="1"/>
</dbReference>
<keyword evidence="3" id="KW-0238">DNA-binding</keyword>
<dbReference type="GO" id="GO:0045892">
    <property type="term" value="P:negative regulation of DNA-templated transcription"/>
    <property type="evidence" value="ECO:0007669"/>
    <property type="project" value="InterPro"/>
</dbReference>
<dbReference type="Proteomes" id="UP000537204">
    <property type="component" value="Unassembled WGS sequence"/>
</dbReference>
<dbReference type="InterPro" id="IPR036390">
    <property type="entry name" value="WH_DNA-bd_sf"/>
</dbReference>
<keyword evidence="2" id="KW-0805">Transcription regulation</keyword>
<gene>
    <name evidence="5" type="ORF">HDE68_001605</name>
</gene>
<dbReference type="PIRSF" id="PIRSF019455">
    <property type="entry name" value="CopR_AtkY"/>
    <property type="match status" value="1"/>
</dbReference>
<dbReference type="InterPro" id="IPR005650">
    <property type="entry name" value="BlaI_family"/>
</dbReference>
<sequence length="125" mass="14604">MEIKDLTKAEEQLMQIVWQIEKGFVKDVMDFLPDPKPAYNTVSTIIRILEVKGFIGHEAFGKAHRYYALISKEDYKRHATEKLLGSYFENSVESMFSFFVKEEKMDVSDVDEILKMISKLKDKSK</sequence>
<keyword evidence="4" id="KW-0804">Transcription</keyword>
<dbReference type="GO" id="GO:0003677">
    <property type="term" value="F:DNA binding"/>
    <property type="evidence" value="ECO:0007669"/>
    <property type="project" value="UniProtKB-KW"/>
</dbReference>
<evidence type="ECO:0000256" key="4">
    <source>
        <dbReference type="ARBA" id="ARBA00023163"/>
    </source>
</evidence>
<dbReference type="AlphaFoldDB" id="A0A7W8ZKS8"/>
<proteinExistence type="inferred from homology"/>
<organism evidence="5 6">
    <name type="scientific">Pedobacter cryoconitis</name>
    <dbReference type="NCBI Taxonomy" id="188932"/>
    <lineage>
        <taxon>Bacteria</taxon>
        <taxon>Pseudomonadati</taxon>
        <taxon>Bacteroidota</taxon>
        <taxon>Sphingobacteriia</taxon>
        <taxon>Sphingobacteriales</taxon>
        <taxon>Sphingobacteriaceae</taxon>
        <taxon>Pedobacter</taxon>
    </lineage>
</organism>
<comment type="caution">
    <text evidence="5">The sequence shown here is derived from an EMBL/GenBank/DDBJ whole genome shotgun (WGS) entry which is preliminary data.</text>
</comment>
<evidence type="ECO:0000256" key="2">
    <source>
        <dbReference type="ARBA" id="ARBA00023015"/>
    </source>
</evidence>
<dbReference type="SUPFAM" id="SSF46785">
    <property type="entry name" value="Winged helix' DNA-binding domain"/>
    <property type="match status" value="1"/>
</dbReference>
<dbReference type="Gene3D" id="1.10.10.10">
    <property type="entry name" value="Winged helix-like DNA-binding domain superfamily/Winged helix DNA-binding domain"/>
    <property type="match status" value="1"/>
</dbReference>
<evidence type="ECO:0000256" key="3">
    <source>
        <dbReference type="ARBA" id="ARBA00023125"/>
    </source>
</evidence>
<dbReference type="Gene3D" id="1.10.4040.10">
    <property type="entry name" value="Penicillinase repressor domain"/>
    <property type="match status" value="1"/>
</dbReference>